<organism evidence="3 4">
    <name type="scientific">Allopseudospirillum japonicum</name>
    <dbReference type="NCBI Taxonomy" id="64971"/>
    <lineage>
        <taxon>Bacteria</taxon>
        <taxon>Pseudomonadati</taxon>
        <taxon>Pseudomonadota</taxon>
        <taxon>Gammaproteobacteria</taxon>
        <taxon>Oceanospirillales</taxon>
        <taxon>Oceanospirillaceae</taxon>
        <taxon>Allopseudospirillum</taxon>
    </lineage>
</organism>
<gene>
    <name evidence="3" type="ORF">SAMN05421831_104167</name>
</gene>
<dbReference type="STRING" id="64971.SAMN05421831_104167"/>
<dbReference type="OrthoDB" id="9812722at2"/>
<evidence type="ECO:0000313" key="3">
    <source>
        <dbReference type="EMBL" id="SEI57376.1"/>
    </source>
</evidence>
<dbReference type="Pfam" id="PF12118">
    <property type="entry name" value="SprA-related"/>
    <property type="match status" value="1"/>
</dbReference>
<proteinExistence type="predicted"/>
<name>A0A1H6RSE6_9GAMM</name>
<evidence type="ECO:0000256" key="1">
    <source>
        <dbReference type="SAM" id="Coils"/>
    </source>
</evidence>
<dbReference type="RefSeq" id="WP_093309037.1">
    <property type="nucleotide sequence ID" value="NZ_FNYH01000004.1"/>
</dbReference>
<accession>A0A1H6RSE6</accession>
<keyword evidence="4" id="KW-1185">Reference proteome</keyword>
<dbReference type="EMBL" id="FNYH01000004">
    <property type="protein sequence ID" value="SEI57376.1"/>
    <property type="molecule type" value="Genomic_DNA"/>
</dbReference>
<dbReference type="Proteomes" id="UP000242999">
    <property type="component" value="Unassembled WGS sequence"/>
</dbReference>
<feature type="coiled-coil region" evidence="1">
    <location>
        <begin position="97"/>
        <end position="127"/>
    </location>
</feature>
<sequence>MRATSTGNDNYYMQLVRRYQQTPQVTPAHKAGANQAASANQVGFQQAVQAISSSSQAQEVQNTRHTKDASAAKGISTKTSATDSQAQEAATYGRFSDDELEQKRQALAKQQQQIEQEQEAIVRELAARDAEVRRHEQAHAAAGGELAGSPQYDYVEGPDGRQYAVSGEVDIQFSPVSGDPEATLRNAEKVMQAALAPEQPSSQDRRVHAEAQAVVSQARAEIARQRTEQQALHGRAGASFTFSGTPVESASANKQEDAGLPSIQFARKRPQSLQVASIRPAFPNDAYSPLGQILFSHLVGMSGARMPYPSGSLLNLSA</sequence>
<keyword evidence="1" id="KW-0175">Coiled coil</keyword>
<evidence type="ECO:0000256" key="2">
    <source>
        <dbReference type="SAM" id="MobiDB-lite"/>
    </source>
</evidence>
<evidence type="ECO:0000313" key="4">
    <source>
        <dbReference type="Proteomes" id="UP000242999"/>
    </source>
</evidence>
<feature type="region of interest" description="Disordered" evidence="2">
    <location>
        <begin position="55"/>
        <end position="89"/>
    </location>
</feature>
<feature type="compositionally biased region" description="Polar residues" evidence="2">
    <location>
        <begin position="76"/>
        <end position="88"/>
    </location>
</feature>
<protein>
    <submittedName>
        <fullName evidence="3">SprA-related family protein</fullName>
    </submittedName>
</protein>
<dbReference type="AlphaFoldDB" id="A0A1H6RSE6"/>
<feature type="compositionally biased region" description="Polar residues" evidence="2">
    <location>
        <begin position="240"/>
        <end position="253"/>
    </location>
</feature>
<reference evidence="4" key="1">
    <citation type="submission" date="2016-10" db="EMBL/GenBank/DDBJ databases">
        <authorList>
            <person name="Varghese N."/>
            <person name="Submissions S."/>
        </authorList>
    </citation>
    <scope>NUCLEOTIDE SEQUENCE [LARGE SCALE GENOMIC DNA]</scope>
    <source>
        <strain evidence="4">DSM 7165</strain>
    </source>
</reference>
<feature type="region of interest" description="Disordered" evidence="2">
    <location>
        <begin position="228"/>
        <end position="259"/>
    </location>
</feature>
<dbReference type="InterPro" id="IPR021973">
    <property type="entry name" value="SprA-related"/>
</dbReference>